<name>A0ABD3QUL7_9STRA</name>
<dbReference type="Proteomes" id="UP001516023">
    <property type="component" value="Unassembled WGS sequence"/>
</dbReference>
<keyword evidence="2" id="KW-1185">Reference proteome</keyword>
<evidence type="ECO:0000313" key="1">
    <source>
        <dbReference type="EMBL" id="KAL3804070.1"/>
    </source>
</evidence>
<protein>
    <submittedName>
        <fullName evidence="1">Uncharacterized protein</fullName>
    </submittedName>
</protein>
<comment type="caution">
    <text evidence="1">The sequence shown here is derived from an EMBL/GenBank/DDBJ whole genome shotgun (WGS) entry which is preliminary data.</text>
</comment>
<gene>
    <name evidence="1" type="ORF">HJC23_006461</name>
</gene>
<sequence>MKEFLRANEVFRNRNKGGHRGLLDVALTLTTFVSLAVPSQQLSLSTVISALPVNSWSLPMRRVQATENLSTKTFVKPIAVPSLQVSMAVDRGINGVYNARDPKSIPAGFVRMCHKAGGFAPRPIWDELTNGVTPWFESKDGCFMYFNCHDSRWWIDDSSGSPMYLAVPDESLLLPPINGWVTLTGRKAGAPRMNFI</sequence>
<organism evidence="1 2">
    <name type="scientific">Cyclotella cryptica</name>
    <dbReference type="NCBI Taxonomy" id="29204"/>
    <lineage>
        <taxon>Eukaryota</taxon>
        <taxon>Sar</taxon>
        <taxon>Stramenopiles</taxon>
        <taxon>Ochrophyta</taxon>
        <taxon>Bacillariophyta</taxon>
        <taxon>Coscinodiscophyceae</taxon>
        <taxon>Thalassiosirophycidae</taxon>
        <taxon>Stephanodiscales</taxon>
        <taxon>Stephanodiscaceae</taxon>
        <taxon>Cyclotella</taxon>
    </lineage>
</organism>
<dbReference type="EMBL" id="JABMIG020000010">
    <property type="protein sequence ID" value="KAL3804070.1"/>
    <property type="molecule type" value="Genomic_DNA"/>
</dbReference>
<proteinExistence type="predicted"/>
<evidence type="ECO:0000313" key="2">
    <source>
        <dbReference type="Proteomes" id="UP001516023"/>
    </source>
</evidence>
<accession>A0ABD3QUL7</accession>
<reference evidence="1 2" key="1">
    <citation type="journal article" date="2020" name="G3 (Bethesda)">
        <title>Improved Reference Genome for Cyclotella cryptica CCMP332, a Model for Cell Wall Morphogenesis, Salinity Adaptation, and Lipid Production in Diatoms (Bacillariophyta).</title>
        <authorList>
            <person name="Roberts W.R."/>
            <person name="Downey K.M."/>
            <person name="Ruck E.C."/>
            <person name="Traller J.C."/>
            <person name="Alverson A.J."/>
        </authorList>
    </citation>
    <scope>NUCLEOTIDE SEQUENCE [LARGE SCALE GENOMIC DNA]</scope>
    <source>
        <strain evidence="1 2">CCMP332</strain>
    </source>
</reference>
<dbReference type="AlphaFoldDB" id="A0ABD3QUL7"/>